<protein>
    <recommendedName>
        <fullName evidence="2">Cytokinin riboside 5'-monophosphate phosphoribohydrolase</fullName>
        <ecNumber evidence="2">3.2.2.n1</ecNumber>
    </recommendedName>
</protein>
<reference evidence="4" key="1">
    <citation type="journal article" date="2019" name="Int. J. Syst. Evol. Microbiol.">
        <title>The Global Catalogue of Microorganisms (GCM) 10K type strain sequencing project: providing services to taxonomists for standard genome sequencing and annotation.</title>
        <authorList>
            <consortium name="The Broad Institute Genomics Platform"/>
            <consortium name="The Broad Institute Genome Sequencing Center for Infectious Disease"/>
            <person name="Wu L."/>
            <person name="Ma J."/>
        </authorList>
    </citation>
    <scope>NUCLEOTIDE SEQUENCE [LARGE SCALE GENOMIC DNA]</scope>
    <source>
        <strain evidence="4">CCUG 49339</strain>
    </source>
</reference>
<dbReference type="SUPFAM" id="SSF102405">
    <property type="entry name" value="MCP/YpsA-like"/>
    <property type="match status" value="1"/>
</dbReference>
<dbReference type="Gene3D" id="3.40.50.450">
    <property type="match status" value="1"/>
</dbReference>
<evidence type="ECO:0000256" key="2">
    <source>
        <dbReference type="RuleBase" id="RU363015"/>
    </source>
</evidence>
<dbReference type="PANTHER" id="PTHR31223:SF70">
    <property type="entry name" value="LOG FAMILY PROTEIN YJL055W"/>
    <property type="match status" value="1"/>
</dbReference>
<keyword evidence="2" id="KW-0378">Hydrolase</keyword>
<dbReference type="Pfam" id="PF03641">
    <property type="entry name" value="Lysine_decarbox"/>
    <property type="match status" value="1"/>
</dbReference>
<comment type="similarity">
    <text evidence="1 2">Belongs to the LOG family.</text>
</comment>
<dbReference type="EC" id="3.2.2.n1" evidence="2"/>
<evidence type="ECO:0000313" key="4">
    <source>
        <dbReference type="Proteomes" id="UP001597214"/>
    </source>
</evidence>
<evidence type="ECO:0000256" key="1">
    <source>
        <dbReference type="ARBA" id="ARBA00006763"/>
    </source>
</evidence>
<name>A0ABW4LIK3_9BACI</name>
<organism evidence="3 4">
    <name type="scientific">Bacillus salitolerans</name>
    <dbReference type="NCBI Taxonomy" id="1437434"/>
    <lineage>
        <taxon>Bacteria</taxon>
        <taxon>Bacillati</taxon>
        <taxon>Bacillota</taxon>
        <taxon>Bacilli</taxon>
        <taxon>Bacillales</taxon>
        <taxon>Bacillaceae</taxon>
        <taxon>Bacillus</taxon>
    </lineage>
</organism>
<gene>
    <name evidence="3" type="ORF">ACFSCX_00755</name>
</gene>
<dbReference type="RefSeq" id="WP_377926166.1">
    <property type="nucleotide sequence ID" value="NZ_JBHUEM010000001.1"/>
</dbReference>
<keyword evidence="4" id="KW-1185">Reference proteome</keyword>
<dbReference type="PANTHER" id="PTHR31223">
    <property type="entry name" value="LOG FAMILY PROTEIN YJL055W"/>
    <property type="match status" value="1"/>
</dbReference>
<sequence length="191" mass="21693">MKLKRLCVFCGSSTGKHPEYINQAKQLGEFLAKRGIELIYGGGNIGIMGEVSRAVLENGGHSIGVIPKKIFERVEHVELTELFVVEDMHERKSKMYELADGFIALPGGIGTLEELAEVMTWYQIGYHNKPIALFNINQYYDSFVSLLQHMVDEGFLNGEYVNSLIVEDHPKALLDEMERHEAEFVDKWSKQ</sequence>
<comment type="caution">
    <text evidence="3">The sequence shown here is derived from an EMBL/GenBank/DDBJ whole genome shotgun (WGS) entry which is preliminary data.</text>
</comment>
<dbReference type="EMBL" id="JBHUEM010000001">
    <property type="protein sequence ID" value="MFD1735080.1"/>
    <property type="molecule type" value="Genomic_DNA"/>
</dbReference>
<evidence type="ECO:0000313" key="3">
    <source>
        <dbReference type="EMBL" id="MFD1735080.1"/>
    </source>
</evidence>
<dbReference type="InterPro" id="IPR031100">
    <property type="entry name" value="LOG_fam"/>
</dbReference>
<dbReference type="NCBIfam" id="TIGR00730">
    <property type="entry name" value="Rossman fold protein, TIGR00730 family"/>
    <property type="match status" value="1"/>
</dbReference>
<dbReference type="InterPro" id="IPR005269">
    <property type="entry name" value="LOG"/>
</dbReference>
<proteinExistence type="inferred from homology"/>
<accession>A0ABW4LIK3</accession>
<keyword evidence="2" id="KW-0203">Cytokinin biosynthesis</keyword>
<dbReference type="Proteomes" id="UP001597214">
    <property type="component" value="Unassembled WGS sequence"/>
</dbReference>